<dbReference type="RefSeq" id="WP_108902577.1">
    <property type="nucleotide sequence ID" value="NZ_CP029187.1"/>
</dbReference>
<dbReference type="InterPro" id="IPR051172">
    <property type="entry name" value="Chlamydia_OmcB"/>
</dbReference>
<gene>
    <name evidence="7" type="ORF">HYN49_02115</name>
</gene>
<evidence type="ECO:0000259" key="5">
    <source>
        <dbReference type="Pfam" id="PF24346"/>
    </source>
</evidence>
<sequence length="839" mass="90440">MKKNYTPFLLALLFSVLQFSGLMARDKTVSGPVEFFVTGIYLDVNPVGLSPGDNIAYTFHIVNNGPVPMTITLTDPLVGMDNLDMQTLYPGDSRNFNSNYIINQNDIDAGFVENTATIHVSTQDGADFDMSSDDGDPSNGDSNPTITLLTPPQNISSLQLIKTAAVNGNGQAGDLITYYFTVTNTGTTTISNLAINDALTGSILVPVTPSTLLPGQTAFLATAYIITDANVNAGFVINSAAVIGTDPAGNQVTDVSDEGNPENGNDNPTVTMLNQAPAPELSMMMTTYQNGNEIVMTYDITNTGMVTLYNVTLSTAIPQGMVLDNNGVVGTLLPGVVTSLTGHYIVTEQDIANGALDFVSTVDGYDVTGQTLLATQTNIITITVFPSGGIRLKAFVDANGNNIKDDGEAAFSLGQFRYVKNDTEDQQYIYPYLGEALIYGSSMDSYDVYFEIDPQYASLYTLTTASYENITPSSDTTYYFPVTAVSASYDLKVSLLQAGFPPRPGFEYQNLVEYTNNGSQAIASGTVFFNADGLTTVTAVSEPGAIVSASGFTYNFTDLQPFETRYMYVMMQVPPIPEVDLGQLLTNTVSGNISENDAFPYNNSDFSTAMIVGSWDPNDKTEKHGGKILFSGFSADDTLTYTIQFENTGTANAQNVSITDTLDAMLDENTVRMVGASAPYVLERNGNELTWKFTAIDLPPSEENTTIGHGYVTFEVKPEPGFELGDIIPNTASIYFDFNPAIVTNTFQTEFVSQLGVNDVSETDFRVYPNPAKDKVSVSMTGSKMIKSLELMDISGKSLLSENINANRAEMNLSGMSAGIYLLKLKSENGVETLKLIKQ</sequence>
<feature type="signal peptide" evidence="3">
    <location>
        <begin position="1"/>
        <end position="24"/>
    </location>
</feature>
<dbReference type="KEGG" id="fpal:HYN49_02115"/>
<evidence type="ECO:0000259" key="4">
    <source>
        <dbReference type="Pfam" id="PF18962"/>
    </source>
</evidence>
<keyword evidence="8" id="KW-1185">Reference proteome</keyword>
<dbReference type="InterPro" id="IPR055353">
    <property type="entry name" value="DUF7619"/>
</dbReference>
<feature type="domain" description="Secretion system C-terminal sorting" evidence="4">
    <location>
        <begin position="767"/>
        <end position="837"/>
    </location>
</feature>
<feature type="domain" description="DUF7507" evidence="5">
    <location>
        <begin position="51"/>
        <end position="127"/>
    </location>
</feature>
<dbReference type="Pfam" id="PF18962">
    <property type="entry name" value="Por_Secre_tail"/>
    <property type="match status" value="1"/>
</dbReference>
<accession>A0A2S1SEF9</accession>
<evidence type="ECO:0000256" key="3">
    <source>
        <dbReference type="SAM" id="SignalP"/>
    </source>
</evidence>
<feature type="compositionally biased region" description="Acidic residues" evidence="2">
    <location>
        <begin position="126"/>
        <end position="136"/>
    </location>
</feature>
<organism evidence="7 8">
    <name type="scientific">Flavobacterium pallidum</name>
    <dbReference type="NCBI Taxonomy" id="2172098"/>
    <lineage>
        <taxon>Bacteria</taxon>
        <taxon>Pseudomonadati</taxon>
        <taxon>Bacteroidota</taxon>
        <taxon>Flavobacteriia</taxon>
        <taxon>Flavobacteriales</taxon>
        <taxon>Flavobacteriaceae</taxon>
        <taxon>Flavobacterium</taxon>
    </lineage>
</organism>
<evidence type="ECO:0008006" key="9">
    <source>
        <dbReference type="Google" id="ProtNLM"/>
    </source>
</evidence>
<name>A0A2S1SEF9_9FLAO</name>
<evidence type="ECO:0000313" key="7">
    <source>
        <dbReference type="EMBL" id="AWI24779.1"/>
    </source>
</evidence>
<dbReference type="NCBIfam" id="TIGR04226">
    <property type="entry name" value="RrgB_K2N_iso_D2"/>
    <property type="match status" value="1"/>
</dbReference>
<dbReference type="NCBIfam" id="TIGR01451">
    <property type="entry name" value="B_ant_repeat"/>
    <property type="match status" value="1"/>
</dbReference>
<keyword evidence="1 3" id="KW-0732">Signal</keyword>
<feature type="domain" description="DUF7507" evidence="5">
    <location>
        <begin position="157"/>
        <end position="254"/>
    </location>
</feature>
<feature type="chain" id="PRO_5015540595" description="Secretion system C-terminal sorting domain-containing protein" evidence="3">
    <location>
        <begin position="25"/>
        <end position="839"/>
    </location>
</feature>
<feature type="domain" description="DUF7619" evidence="6">
    <location>
        <begin position="616"/>
        <end position="750"/>
    </location>
</feature>
<proteinExistence type="predicted"/>
<dbReference type="EMBL" id="CP029187">
    <property type="protein sequence ID" value="AWI24779.1"/>
    <property type="molecule type" value="Genomic_DNA"/>
</dbReference>
<dbReference type="Proteomes" id="UP000244937">
    <property type="component" value="Chromosome"/>
</dbReference>
<feature type="domain" description="DUF7507" evidence="5">
    <location>
        <begin position="288"/>
        <end position="371"/>
    </location>
</feature>
<dbReference type="Pfam" id="PF24346">
    <property type="entry name" value="DUF7507"/>
    <property type="match status" value="3"/>
</dbReference>
<dbReference type="InterPro" id="IPR047589">
    <property type="entry name" value="DUF11_rpt"/>
</dbReference>
<evidence type="ECO:0000313" key="8">
    <source>
        <dbReference type="Proteomes" id="UP000244937"/>
    </source>
</evidence>
<dbReference type="AlphaFoldDB" id="A0A2S1SEF9"/>
<evidence type="ECO:0000256" key="1">
    <source>
        <dbReference type="ARBA" id="ARBA00022729"/>
    </source>
</evidence>
<feature type="region of interest" description="Disordered" evidence="2">
    <location>
        <begin position="124"/>
        <end position="145"/>
    </location>
</feature>
<dbReference type="Gene3D" id="2.60.40.740">
    <property type="match status" value="1"/>
</dbReference>
<protein>
    <recommendedName>
        <fullName evidence="9">Secretion system C-terminal sorting domain-containing protein</fullName>
    </recommendedName>
</protein>
<dbReference type="InterPro" id="IPR026466">
    <property type="entry name" value="Fim_isopep_form_D2_dom"/>
</dbReference>
<dbReference type="OrthoDB" id="1110367at2"/>
<dbReference type="InterPro" id="IPR026444">
    <property type="entry name" value="Secre_tail"/>
</dbReference>
<dbReference type="InterPro" id="IPR055354">
    <property type="entry name" value="DUF7507"/>
</dbReference>
<dbReference type="Pfam" id="PF24595">
    <property type="entry name" value="DUF7619"/>
    <property type="match status" value="1"/>
</dbReference>
<dbReference type="NCBIfam" id="TIGR04183">
    <property type="entry name" value="Por_Secre_tail"/>
    <property type="match status" value="1"/>
</dbReference>
<evidence type="ECO:0000256" key="2">
    <source>
        <dbReference type="SAM" id="MobiDB-lite"/>
    </source>
</evidence>
<reference evidence="7 8" key="1">
    <citation type="submission" date="2018-05" db="EMBL/GenBank/DDBJ databases">
        <title>Genome sequencing of Flavobacterium sp. HYN0049.</title>
        <authorList>
            <person name="Yi H."/>
            <person name="Baek C."/>
        </authorList>
    </citation>
    <scope>NUCLEOTIDE SEQUENCE [LARGE SCALE GENOMIC DNA]</scope>
    <source>
        <strain evidence="7 8">HYN0049</strain>
    </source>
</reference>
<dbReference type="PANTHER" id="PTHR34819">
    <property type="entry name" value="LARGE CYSTEINE-RICH PERIPLASMIC PROTEIN OMCB"/>
    <property type="match status" value="1"/>
</dbReference>
<evidence type="ECO:0000259" key="6">
    <source>
        <dbReference type="Pfam" id="PF24595"/>
    </source>
</evidence>